<proteinExistence type="predicted"/>
<dbReference type="InterPro" id="IPR025711">
    <property type="entry name" value="PepSY"/>
</dbReference>
<dbReference type="AlphaFoldDB" id="A8MEK5"/>
<keyword evidence="5" id="KW-1185">Reference proteome</keyword>
<evidence type="ECO:0000259" key="3">
    <source>
        <dbReference type="Pfam" id="PF23750"/>
    </source>
</evidence>
<dbReference type="Gene3D" id="3.10.450.40">
    <property type="match status" value="1"/>
</dbReference>
<keyword evidence="1" id="KW-1133">Transmembrane helix</keyword>
<evidence type="ECO:0000259" key="2">
    <source>
        <dbReference type="Pfam" id="PF03413"/>
    </source>
</evidence>
<dbReference type="Pfam" id="PF23750">
    <property type="entry name" value="RsgI_M"/>
    <property type="match status" value="1"/>
</dbReference>
<accession>A8MEK5</accession>
<evidence type="ECO:0000313" key="4">
    <source>
        <dbReference type="EMBL" id="ABW18334.1"/>
    </source>
</evidence>
<dbReference type="RefSeq" id="WP_012158646.1">
    <property type="nucleotide sequence ID" value="NC_009922.1"/>
</dbReference>
<evidence type="ECO:0000313" key="5">
    <source>
        <dbReference type="Proteomes" id="UP000000269"/>
    </source>
</evidence>
<dbReference type="STRING" id="350688.Clos_0783"/>
<reference evidence="5" key="1">
    <citation type="submission" date="2007-10" db="EMBL/GenBank/DDBJ databases">
        <title>Complete genome of Alkaliphilus oremlandii OhILAs.</title>
        <authorList>
            <person name="Copeland A."/>
            <person name="Lucas S."/>
            <person name="Lapidus A."/>
            <person name="Barry K."/>
            <person name="Detter J.C."/>
            <person name="Glavina del Rio T."/>
            <person name="Hammon N."/>
            <person name="Israni S."/>
            <person name="Dalin E."/>
            <person name="Tice H."/>
            <person name="Pitluck S."/>
            <person name="Chain P."/>
            <person name="Malfatti S."/>
            <person name="Shin M."/>
            <person name="Vergez L."/>
            <person name="Schmutz J."/>
            <person name="Larimer F."/>
            <person name="Land M."/>
            <person name="Hauser L."/>
            <person name="Kyrpides N."/>
            <person name="Mikhailova N."/>
            <person name="Stolz J.F."/>
            <person name="Dawson A."/>
            <person name="Fisher E."/>
            <person name="Crable B."/>
            <person name="Perera E."/>
            <person name="Lisak J."/>
            <person name="Ranganathan M."/>
            <person name="Basu P."/>
            <person name="Richardson P."/>
        </authorList>
    </citation>
    <scope>NUCLEOTIDE SEQUENCE [LARGE SCALE GENOMIC DNA]</scope>
    <source>
        <strain evidence="5">OhILAs</strain>
    </source>
</reference>
<dbReference type="Pfam" id="PF03413">
    <property type="entry name" value="PepSY"/>
    <property type="match status" value="1"/>
</dbReference>
<feature type="domain" description="PepSY" evidence="2">
    <location>
        <begin position="294"/>
        <end position="353"/>
    </location>
</feature>
<name>A8MEK5_ALKOO</name>
<dbReference type="eggNOG" id="ENOG5033258">
    <property type="taxonomic scope" value="Bacteria"/>
</dbReference>
<dbReference type="Proteomes" id="UP000000269">
    <property type="component" value="Chromosome"/>
</dbReference>
<dbReference type="OrthoDB" id="9800626at2"/>
<dbReference type="InterPro" id="IPR055431">
    <property type="entry name" value="RsgI_M"/>
</dbReference>
<keyword evidence="1" id="KW-0812">Transmembrane</keyword>
<gene>
    <name evidence="4" type="ordered locus">Clos_0783</name>
</gene>
<protein>
    <submittedName>
        <fullName evidence="4">Propeptide PepSY amd peptidase M4</fullName>
    </submittedName>
</protein>
<dbReference type="EMBL" id="CP000853">
    <property type="protein sequence ID" value="ABW18334.1"/>
    <property type="molecule type" value="Genomic_DNA"/>
</dbReference>
<organism evidence="4 5">
    <name type="scientific">Alkaliphilus oremlandii (strain OhILAs)</name>
    <name type="common">Clostridium oremlandii (strain OhILAs)</name>
    <dbReference type="NCBI Taxonomy" id="350688"/>
    <lineage>
        <taxon>Bacteria</taxon>
        <taxon>Bacillati</taxon>
        <taxon>Bacillota</taxon>
        <taxon>Clostridia</taxon>
        <taxon>Peptostreptococcales</taxon>
        <taxon>Natronincolaceae</taxon>
        <taxon>Alkaliphilus</taxon>
    </lineage>
</organism>
<dbReference type="HOGENOM" id="CLU_042907_0_0_9"/>
<feature type="transmembrane region" description="Helical" evidence="1">
    <location>
        <begin position="52"/>
        <end position="72"/>
    </location>
</feature>
<evidence type="ECO:0000256" key="1">
    <source>
        <dbReference type="SAM" id="Phobius"/>
    </source>
</evidence>
<sequence>MMENKILDCIKKSINNAPINILDNIKAQNIPRIIQHDEITRQFKEKRFSRKVMPMASLAATFILAIGLWQYWYKIPDSHIYLDLNPSIEIITNKREQAINVLTYNSDGSRLIKDIHFKGKDIVVVTEEILQKMIDLEYMNSPDNYLLISIHNKNLYKQNLQKNKLNASIHSYMNKQAFSPIILIQDVENNRTVKDYANEYGISLSRMTLIGKIIKLNSKLQIEDLVDLSLEELITLSQSIGINLEDIVHSDDFSRIPKYMDTDEIYEDLKEADDIDDLEDEIQPKENTTPAKKKISKEEAIRISLSLTKGGTIISMELDIDDEEDEAKYEIKITEGKNVYEIELDAYTGNVLEFDIDEED</sequence>
<dbReference type="KEGG" id="aoe:Clos_0783"/>
<keyword evidence="1" id="KW-0472">Membrane</keyword>
<feature type="domain" description="Anti-sigma factor RsgI-like middle" evidence="3">
    <location>
        <begin position="79"/>
        <end position="210"/>
    </location>
</feature>